<dbReference type="PRINTS" id="PR00260">
    <property type="entry name" value="CHEMTRNSDUCR"/>
</dbReference>
<dbReference type="EMBL" id="LDOU01000024">
    <property type="protein sequence ID" value="KLV05709.1"/>
    <property type="molecule type" value="Genomic_DNA"/>
</dbReference>
<dbReference type="PROSITE" id="PS50885">
    <property type="entry name" value="HAMP"/>
    <property type="match status" value="1"/>
</dbReference>
<dbReference type="Gene3D" id="3.30.450.20">
    <property type="entry name" value="PAS domain"/>
    <property type="match status" value="1"/>
</dbReference>
<feature type="transmembrane region" description="Helical" evidence="9">
    <location>
        <begin position="203"/>
        <end position="225"/>
    </location>
</feature>
<keyword evidence="4 9" id="KW-1133">Transmembrane helix</keyword>
<dbReference type="PATRIC" id="fig|320778.3.peg.4523"/>
<dbReference type="SMART" id="SM01049">
    <property type="entry name" value="Cache_2"/>
    <property type="match status" value="1"/>
</dbReference>
<dbReference type="PROSITE" id="PS50111">
    <property type="entry name" value="CHEMOTAXIS_TRANSDUC_2"/>
    <property type="match status" value="1"/>
</dbReference>
<keyword evidence="6 8" id="KW-0807">Transducer</keyword>
<evidence type="ECO:0000256" key="3">
    <source>
        <dbReference type="ARBA" id="ARBA00022692"/>
    </source>
</evidence>
<dbReference type="RefSeq" id="WP_047887229.1">
    <property type="nucleotide sequence ID" value="NZ_CP071325.1"/>
</dbReference>
<gene>
    <name evidence="12" type="ORF">ABT57_21050</name>
</gene>
<reference evidence="12 13" key="1">
    <citation type="submission" date="2015-05" db="EMBL/GenBank/DDBJ databases">
        <title>Photobacterium galathea sp. nov.</title>
        <authorList>
            <person name="Machado H."/>
            <person name="Gram L."/>
        </authorList>
    </citation>
    <scope>NUCLEOTIDE SEQUENCE [LARGE SCALE GENOMIC DNA]</scope>
    <source>
        <strain evidence="12 13">DSM 22954</strain>
    </source>
</reference>
<evidence type="ECO:0000259" key="10">
    <source>
        <dbReference type="PROSITE" id="PS50111"/>
    </source>
</evidence>
<dbReference type="Gene3D" id="1.10.287.950">
    <property type="entry name" value="Methyl-accepting chemotaxis protein"/>
    <property type="match status" value="1"/>
</dbReference>
<evidence type="ECO:0000256" key="8">
    <source>
        <dbReference type="PROSITE-ProRule" id="PRU00284"/>
    </source>
</evidence>
<dbReference type="PANTHER" id="PTHR32089:SF55">
    <property type="entry name" value="METHYL ACCEPTING SENSORY TRANSDUCER WITH CACHE_2 SMALL MOLECULE BINDING DOMAIN"/>
    <property type="match status" value="1"/>
</dbReference>
<evidence type="ECO:0000256" key="7">
    <source>
        <dbReference type="ARBA" id="ARBA00029447"/>
    </source>
</evidence>
<dbReference type="GO" id="GO:0004888">
    <property type="term" value="F:transmembrane signaling receptor activity"/>
    <property type="evidence" value="ECO:0007669"/>
    <property type="project" value="InterPro"/>
</dbReference>
<evidence type="ECO:0000256" key="1">
    <source>
        <dbReference type="ARBA" id="ARBA00004651"/>
    </source>
</evidence>
<comment type="caution">
    <text evidence="12">The sequence shown here is derived from an EMBL/GenBank/DDBJ whole genome shotgun (WGS) entry which is preliminary data.</text>
</comment>
<dbReference type="SMART" id="SM00304">
    <property type="entry name" value="HAMP"/>
    <property type="match status" value="1"/>
</dbReference>
<dbReference type="InterPro" id="IPR004090">
    <property type="entry name" value="Chemotax_Me-accpt_rcpt"/>
</dbReference>
<dbReference type="InterPro" id="IPR004089">
    <property type="entry name" value="MCPsignal_dom"/>
</dbReference>
<dbReference type="InterPro" id="IPR003660">
    <property type="entry name" value="HAMP_dom"/>
</dbReference>
<evidence type="ECO:0000256" key="5">
    <source>
        <dbReference type="ARBA" id="ARBA00023136"/>
    </source>
</evidence>
<proteinExistence type="inferred from homology"/>
<feature type="domain" description="Methyl-accepting transducer" evidence="10">
    <location>
        <begin position="285"/>
        <end position="521"/>
    </location>
</feature>
<dbReference type="SUPFAM" id="SSF58104">
    <property type="entry name" value="Methyl-accepting chemotaxis protein (MCP) signaling domain"/>
    <property type="match status" value="1"/>
</dbReference>
<evidence type="ECO:0000256" key="6">
    <source>
        <dbReference type="ARBA" id="ARBA00023224"/>
    </source>
</evidence>
<dbReference type="AlphaFoldDB" id="A0A0J1H1M0"/>
<organism evidence="12 13">
    <name type="scientific">Photobacterium ganghwense</name>
    <dbReference type="NCBI Taxonomy" id="320778"/>
    <lineage>
        <taxon>Bacteria</taxon>
        <taxon>Pseudomonadati</taxon>
        <taxon>Pseudomonadota</taxon>
        <taxon>Gammaproteobacteria</taxon>
        <taxon>Vibrionales</taxon>
        <taxon>Vibrionaceae</taxon>
        <taxon>Photobacterium</taxon>
    </lineage>
</organism>
<dbReference type="SMART" id="SM00283">
    <property type="entry name" value="MA"/>
    <property type="match status" value="1"/>
</dbReference>
<evidence type="ECO:0000259" key="11">
    <source>
        <dbReference type="PROSITE" id="PS50885"/>
    </source>
</evidence>
<comment type="similarity">
    <text evidence="7">Belongs to the methyl-accepting chemotaxis (MCP) protein family.</text>
</comment>
<dbReference type="GO" id="GO:0006935">
    <property type="term" value="P:chemotaxis"/>
    <property type="evidence" value="ECO:0007669"/>
    <property type="project" value="InterPro"/>
</dbReference>
<protein>
    <submittedName>
        <fullName evidence="12">Chemotaxis protein</fullName>
    </submittedName>
</protein>
<dbReference type="InterPro" id="IPR033480">
    <property type="entry name" value="sCache_2"/>
</dbReference>
<comment type="subcellular location">
    <subcellularLocation>
        <location evidence="1">Cell membrane</location>
        <topology evidence="1">Multi-pass membrane protein</topology>
    </subcellularLocation>
</comment>
<dbReference type="CDD" id="cd06225">
    <property type="entry name" value="HAMP"/>
    <property type="match status" value="1"/>
</dbReference>
<evidence type="ECO:0000256" key="2">
    <source>
        <dbReference type="ARBA" id="ARBA00022475"/>
    </source>
</evidence>
<dbReference type="FunFam" id="1.10.287.950:FF:000001">
    <property type="entry name" value="Methyl-accepting chemotaxis sensory transducer"/>
    <property type="match status" value="1"/>
</dbReference>
<dbReference type="Pfam" id="PF17200">
    <property type="entry name" value="sCache_2"/>
    <property type="match status" value="1"/>
</dbReference>
<keyword evidence="13" id="KW-1185">Reference proteome</keyword>
<feature type="domain" description="HAMP" evidence="11">
    <location>
        <begin position="226"/>
        <end position="280"/>
    </location>
</feature>
<dbReference type="GO" id="GO:0005886">
    <property type="term" value="C:plasma membrane"/>
    <property type="evidence" value="ECO:0007669"/>
    <property type="project" value="UniProtKB-SubCell"/>
</dbReference>
<dbReference type="Pfam" id="PF00672">
    <property type="entry name" value="HAMP"/>
    <property type="match status" value="1"/>
</dbReference>
<dbReference type="STRING" id="320778.ABT57_21050"/>
<evidence type="ECO:0000256" key="4">
    <source>
        <dbReference type="ARBA" id="ARBA00022989"/>
    </source>
</evidence>
<dbReference type="PANTHER" id="PTHR32089">
    <property type="entry name" value="METHYL-ACCEPTING CHEMOTAXIS PROTEIN MCPB"/>
    <property type="match status" value="1"/>
</dbReference>
<dbReference type="GO" id="GO:0007165">
    <property type="term" value="P:signal transduction"/>
    <property type="evidence" value="ECO:0007669"/>
    <property type="project" value="UniProtKB-KW"/>
</dbReference>
<accession>A0A0J1H1M0</accession>
<name>A0A0J1H1M0_9GAMM</name>
<keyword evidence="5 9" id="KW-0472">Membrane</keyword>
<evidence type="ECO:0000256" key="9">
    <source>
        <dbReference type="SAM" id="Phobius"/>
    </source>
</evidence>
<keyword evidence="2" id="KW-1003">Cell membrane</keyword>
<keyword evidence="3 9" id="KW-0812">Transmembrane</keyword>
<dbReference type="Pfam" id="PF00015">
    <property type="entry name" value="MCPsignal"/>
    <property type="match status" value="1"/>
</dbReference>
<evidence type="ECO:0000313" key="13">
    <source>
        <dbReference type="Proteomes" id="UP000035909"/>
    </source>
</evidence>
<dbReference type="OrthoDB" id="2489132at2"/>
<sequence>MELRCRSKLLLLVLLPLVIVAALINGIYLSEQKSDLASQIDTYRSQITAMKKQELQTALQLARTAIADLYEADINGNNIPAAKARLVAMRFGEDGYFFAYNSQGINTLHAAQPTLEGKNLIDVVDENGVRVIAGLIDAAKRGDGFLNFSWHKPSINATAPKLGYAEYLAKWDWVLATGVYVDDIEAEVSAFQASAAARFEHQVWLSVSVTLTVVVLVAALVAWLTGRALQPLSHMLVALQGIAAGGGDLTARLQVESRDEIGELAAAFNQFMAKLQQLIGEVQQVARHVSDASGSLQQQTEQAGLQMDEHHRQTELVVTAVTELSVSAREVANNTVNTATATQEATAQTEAAQQEVDAVVNRIDQLAAHVDSASQAMALLNTQTTRISSVLTVIGDIAAQTNLLALNAAIEAARAGEQGRGFAVVADEVRSLAGRTQQSTEEINQMLAELQSVTREAVQAMTVSQQQSQETLAESQRITASLVTVTDAVNSINAMGVQTATAAEEQSAVSEEINTNMVAIQHILDQIVGALGHTRTTTTELAAAGEQMRSLVGQFKV</sequence>
<dbReference type="Proteomes" id="UP000035909">
    <property type="component" value="Unassembled WGS sequence"/>
</dbReference>
<evidence type="ECO:0000313" key="12">
    <source>
        <dbReference type="EMBL" id="KLV05709.1"/>
    </source>
</evidence>